<dbReference type="EMBL" id="CP152276">
    <property type="protein sequence ID" value="XAE44734.1"/>
    <property type="molecule type" value="Genomic_DNA"/>
</dbReference>
<feature type="domain" description="Methyltransferase" evidence="1">
    <location>
        <begin position="31"/>
        <end position="127"/>
    </location>
</feature>
<gene>
    <name evidence="2" type="ORF">AAC691_10100</name>
</gene>
<evidence type="ECO:0000259" key="1">
    <source>
        <dbReference type="Pfam" id="PF13649"/>
    </source>
</evidence>
<dbReference type="InterPro" id="IPR041698">
    <property type="entry name" value="Methyltransf_25"/>
</dbReference>
<dbReference type="InterPro" id="IPR029063">
    <property type="entry name" value="SAM-dependent_MTases_sf"/>
</dbReference>
<keyword evidence="2" id="KW-0808">Transferase</keyword>
<dbReference type="SUPFAM" id="SSF53335">
    <property type="entry name" value="S-adenosyl-L-methionine-dependent methyltransferases"/>
    <property type="match status" value="1"/>
</dbReference>
<evidence type="ECO:0000313" key="3">
    <source>
        <dbReference type="Proteomes" id="UP001449795"/>
    </source>
</evidence>
<proteinExistence type="predicted"/>
<sequence>MSGLTLNAKIDEQKLLLAEAGLDDGPKDIAVDLGCGPGYQSFALARLGYKTVIAVDASNALLAELEAARADEPIRTVLADLRNFPTCVESGSVNAIICMGDTLTHLDERSDVTKLYRDAYAALAPGGRFVLTFRDLSHEREGLDRFLPVRADERRIMTCFLEYEADHVVVNDLIHVRDGEGWTFEKSRYRKLRLAPAEQAAELERIGFTVDCDRQAGGLHMISARKP</sequence>
<reference evidence="2 3" key="1">
    <citation type="submission" date="2024-04" db="EMBL/GenBank/DDBJ databases">
        <title>Complete genome sequence of Nguyenibacter vanlangesis HBCM-1154, a strain capable of nitrogen fixation, IAA production, and phosphorus solubilization isolated from sugarcane soil.</title>
        <authorList>
            <person name="MY HANH P."/>
        </authorList>
    </citation>
    <scope>NUCLEOTIDE SEQUENCE [LARGE SCALE GENOMIC DNA]</scope>
    <source>
        <strain evidence="2 3">HBCM 1154</strain>
    </source>
</reference>
<keyword evidence="2" id="KW-0489">Methyltransferase</keyword>
<dbReference type="RefSeq" id="WP_342629948.1">
    <property type="nucleotide sequence ID" value="NZ_CP152276.1"/>
</dbReference>
<dbReference type="GO" id="GO:0008168">
    <property type="term" value="F:methyltransferase activity"/>
    <property type="evidence" value="ECO:0007669"/>
    <property type="project" value="UniProtKB-KW"/>
</dbReference>
<dbReference type="Pfam" id="PF13649">
    <property type="entry name" value="Methyltransf_25"/>
    <property type="match status" value="1"/>
</dbReference>
<dbReference type="CDD" id="cd02440">
    <property type="entry name" value="AdoMet_MTases"/>
    <property type="match status" value="1"/>
</dbReference>
<protein>
    <submittedName>
        <fullName evidence="2">Class I SAM-dependent methyltransferase</fullName>
        <ecNumber evidence="2">2.1.-.-</ecNumber>
    </submittedName>
</protein>
<dbReference type="EC" id="2.1.-.-" evidence="2"/>
<evidence type="ECO:0000313" key="2">
    <source>
        <dbReference type="EMBL" id="XAE44734.1"/>
    </source>
</evidence>
<accession>A0ABZ3DAC6</accession>
<organism evidence="2 3">
    <name type="scientific">Nguyenibacter vanlangensis</name>
    <dbReference type="NCBI Taxonomy" id="1216886"/>
    <lineage>
        <taxon>Bacteria</taxon>
        <taxon>Pseudomonadati</taxon>
        <taxon>Pseudomonadota</taxon>
        <taxon>Alphaproteobacteria</taxon>
        <taxon>Acetobacterales</taxon>
        <taxon>Acetobacteraceae</taxon>
        <taxon>Nguyenibacter</taxon>
    </lineage>
</organism>
<dbReference type="Gene3D" id="3.40.50.150">
    <property type="entry name" value="Vaccinia Virus protein VP39"/>
    <property type="match status" value="1"/>
</dbReference>
<keyword evidence="3" id="KW-1185">Reference proteome</keyword>
<dbReference type="GO" id="GO:0032259">
    <property type="term" value="P:methylation"/>
    <property type="evidence" value="ECO:0007669"/>
    <property type="project" value="UniProtKB-KW"/>
</dbReference>
<dbReference type="PANTHER" id="PTHR43591">
    <property type="entry name" value="METHYLTRANSFERASE"/>
    <property type="match status" value="1"/>
</dbReference>
<dbReference type="Proteomes" id="UP001449795">
    <property type="component" value="Chromosome"/>
</dbReference>
<name>A0ABZ3DAC6_9PROT</name>